<organism evidence="2 3">
    <name type="scientific">Apatococcus fuscideae</name>
    <dbReference type="NCBI Taxonomy" id="2026836"/>
    <lineage>
        <taxon>Eukaryota</taxon>
        <taxon>Viridiplantae</taxon>
        <taxon>Chlorophyta</taxon>
        <taxon>core chlorophytes</taxon>
        <taxon>Trebouxiophyceae</taxon>
        <taxon>Chlorellales</taxon>
        <taxon>Chlorellaceae</taxon>
        <taxon>Apatococcus</taxon>
    </lineage>
</organism>
<evidence type="ECO:0000313" key="2">
    <source>
        <dbReference type="EMBL" id="KAK9866725.1"/>
    </source>
</evidence>
<evidence type="ECO:0000313" key="3">
    <source>
        <dbReference type="Proteomes" id="UP001485043"/>
    </source>
</evidence>
<accession>A0AAW1TAY5</accession>
<gene>
    <name evidence="2" type="ORF">WJX84_008969</name>
</gene>
<sequence length="268" mass="30096">MRRRTRLDLLPAASLCDQRLSHFQECQSDWLQLAATRPARYEQKAESLEAAIIRWRTAEPPARTYLTCPDLLKRYVWVASTVGFSYTLQPHLVKAAVQRLTDNYYPLLTSRLCEDQHGADYIDNSTTGFNQVREQARISCACQEGSRLGRLSPHLWYGPPLATFPDCVNTEAYDLAGSTAAERASGVTISHQVLLVPGSCLARLQQEVGTSEFGKDKGISPMSVHDILTALMWMAREKLTPATQADDHNDRARQHVEDGQHERQAQSL</sequence>
<name>A0AAW1TAY5_9CHLO</name>
<dbReference type="AlphaFoldDB" id="A0AAW1TAY5"/>
<evidence type="ECO:0000256" key="1">
    <source>
        <dbReference type="SAM" id="MobiDB-lite"/>
    </source>
</evidence>
<dbReference type="EMBL" id="JALJOV010000138">
    <property type="protein sequence ID" value="KAK9866725.1"/>
    <property type="molecule type" value="Genomic_DNA"/>
</dbReference>
<keyword evidence="3" id="KW-1185">Reference proteome</keyword>
<protein>
    <submittedName>
        <fullName evidence="2">Uncharacterized protein</fullName>
    </submittedName>
</protein>
<proteinExistence type="predicted"/>
<reference evidence="2 3" key="1">
    <citation type="journal article" date="2024" name="Nat. Commun.">
        <title>Phylogenomics reveals the evolutionary origins of lichenization in chlorophyte algae.</title>
        <authorList>
            <person name="Puginier C."/>
            <person name="Libourel C."/>
            <person name="Otte J."/>
            <person name="Skaloud P."/>
            <person name="Haon M."/>
            <person name="Grisel S."/>
            <person name="Petersen M."/>
            <person name="Berrin J.G."/>
            <person name="Delaux P.M."/>
            <person name="Dal Grande F."/>
            <person name="Keller J."/>
        </authorList>
    </citation>
    <scope>NUCLEOTIDE SEQUENCE [LARGE SCALE GENOMIC DNA]</scope>
    <source>
        <strain evidence="2 3">SAG 2523</strain>
    </source>
</reference>
<comment type="caution">
    <text evidence="2">The sequence shown here is derived from an EMBL/GenBank/DDBJ whole genome shotgun (WGS) entry which is preliminary data.</text>
</comment>
<feature type="region of interest" description="Disordered" evidence="1">
    <location>
        <begin position="241"/>
        <end position="268"/>
    </location>
</feature>
<dbReference type="Proteomes" id="UP001485043">
    <property type="component" value="Unassembled WGS sequence"/>
</dbReference>